<evidence type="ECO:0000313" key="2">
    <source>
        <dbReference type="EMBL" id="KAL2868662.1"/>
    </source>
</evidence>
<feature type="domain" description="F-box" evidence="1">
    <location>
        <begin position="8"/>
        <end position="53"/>
    </location>
</feature>
<dbReference type="EMBL" id="JBFXLQ010000013">
    <property type="protein sequence ID" value="KAL2868662.1"/>
    <property type="molecule type" value="Genomic_DNA"/>
</dbReference>
<reference evidence="2 3" key="1">
    <citation type="submission" date="2024-07" db="EMBL/GenBank/DDBJ databases">
        <title>Section-level genome sequencing and comparative genomics of Aspergillus sections Usti and Cavernicolus.</title>
        <authorList>
            <consortium name="Lawrence Berkeley National Laboratory"/>
            <person name="Nybo J.L."/>
            <person name="Vesth T.C."/>
            <person name="Theobald S."/>
            <person name="Frisvad J.C."/>
            <person name="Larsen T.O."/>
            <person name="Kjaerboelling I."/>
            <person name="Rothschild-Mancinelli K."/>
            <person name="Lyhne E.K."/>
            <person name="Kogle M.E."/>
            <person name="Barry K."/>
            <person name="Clum A."/>
            <person name="Na H."/>
            <person name="Ledsgaard L."/>
            <person name="Lin J."/>
            <person name="Lipzen A."/>
            <person name="Kuo A."/>
            <person name="Riley R."/>
            <person name="Mondo S."/>
            <person name="Labutti K."/>
            <person name="Haridas S."/>
            <person name="Pangalinan J."/>
            <person name="Salamov A.A."/>
            <person name="Simmons B.A."/>
            <person name="Magnuson J.K."/>
            <person name="Chen J."/>
            <person name="Drula E."/>
            <person name="Henrissat B."/>
            <person name="Wiebenga A."/>
            <person name="Lubbers R.J."/>
            <person name="Gomes A.C."/>
            <person name="Macurrencykelacurrency M.R."/>
            <person name="Stajich J."/>
            <person name="Grigoriev I.V."/>
            <person name="Mortensen U.H."/>
            <person name="De Vries R.P."/>
            <person name="Baker S.E."/>
            <person name="Andersen M.R."/>
        </authorList>
    </citation>
    <scope>NUCLEOTIDE SEQUENCE [LARGE SCALE GENOMIC DNA]</scope>
    <source>
        <strain evidence="2 3">CBS 449.75</strain>
    </source>
</reference>
<dbReference type="Gene3D" id="3.80.10.10">
    <property type="entry name" value="Ribonuclease Inhibitor"/>
    <property type="match status" value="1"/>
</dbReference>
<accession>A0ABR4LZC9</accession>
<dbReference type="InterPro" id="IPR001810">
    <property type="entry name" value="F-box_dom"/>
</dbReference>
<dbReference type="RefSeq" id="XP_070887641.1">
    <property type="nucleotide sequence ID" value="XM_071035075.1"/>
</dbReference>
<keyword evidence="3" id="KW-1185">Reference proteome</keyword>
<dbReference type="GeneID" id="98150147"/>
<dbReference type="Pfam" id="PF12937">
    <property type="entry name" value="F-box-like"/>
    <property type="match status" value="1"/>
</dbReference>
<evidence type="ECO:0000259" key="1">
    <source>
        <dbReference type="Pfam" id="PF12937"/>
    </source>
</evidence>
<proteinExistence type="predicted"/>
<evidence type="ECO:0000313" key="3">
    <source>
        <dbReference type="Proteomes" id="UP001610432"/>
    </source>
</evidence>
<gene>
    <name evidence="2" type="ORF">BJX67DRAFT_48361</name>
</gene>
<name>A0ABR4LZC9_9EURO</name>
<sequence length="375" mass="40864">MTSAPPIHLPTEIVVQIVAYVAANESAQASLFTCCLVSRQWYSCAITSLYENPRIDTGASFKGFTNTICPPIGARKSKWNLGALVRRLDLSTLVHHSSPSLTARLMGRVKDNLEVLIAPRASFASNSLPALSKCSKLQLLDLSLVATPVPFEDLKKSLSNLQGLHTLRLPQSTSITGSDSFSIPWSPKIRRLQFSGHFSAAPMRSFPWPPSLTNLTLKNCDDLSLANLSSLMCSPSLSRTLKRLTISGQNRRLSSESISSILALIPELSFLSIPGDMVDGTFFELLCHIGIPTLKVLEFGYPAVDPAVYFTTEGLLKALEYGLPNLSAVGFAEVFCSDDETLDDDAVDNFLLDRMEKSNSLQPSIGNVQSGVYYV</sequence>
<protein>
    <recommendedName>
        <fullName evidence="1">F-box domain-containing protein</fullName>
    </recommendedName>
</protein>
<dbReference type="SUPFAM" id="SSF52047">
    <property type="entry name" value="RNI-like"/>
    <property type="match status" value="1"/>
</dbReference>
<dbReference type="Proteomes" id="UP001610432">
    <property type="component" value="Unassembled WGS sequence"/>
</dbReference>
<organism evidence="2 3">
    <name type="scientific">Aspergillus lucknowensis</name>
    <dbReference type="NCBI Taxonomy" id="176173"/>
    <lineage>
        <taxon>Eukaryota</taxon>
        <taxon>Fungi</taxon>
        <taxon>Dikarya</taxon>
        <taxon>Ascomycota</taxon>
        <taxon>Pezizomycotina</taxon>
        <taxon>Eurotiomycetes</taxon>
        <taxon>Eurotiomycetidae</taxon>
        <taxon>Eurotiales</taxon>
        <taxon>Aspergillaceae</taxon>
        <taxon>Aspergillus</taxon>
        <taxon>Aspergillus subgen. Nidulantes</taxon>
    </lineage>
</organism>
<dbReference type="InterPro" id="IPR032675">
    <property type="entry name" value="LRR_dom_sf"/>
</dbReference>
<comment type="caution">
    <text evidence="2">The sequence shown here is derived from an EMBL/GenBank/DDBJ whole genome shotgun (WGS) entry which is preliminary data.</text>
</comment>